<organism evidence="8 9">
    <name type="scientific">Colletotrichum chlorophyti</name>
    <dbReference type="NCBI Taxonomy" id="708187"/>
    <lineage>
        <taxon>Eukaryota</taxon>
        <taxon>Fungi</taxon>
        <taxon>Dikarya</taxon>
        <taxon>Ascomycota</taxon>
        <taxon>Pezizomycotina</taxon>
        <taxon>Sordariomycetes</taxon>
        <taxon>Hypocreomycetidae</taxon>
        <taxon>Glomerellales</taxon>
        <taxon>Glomerellaceae</taxon>
        <taxon>Colletotrichum</taxon>
    </lineage>
</organism>
<feature type="transmembrane region" description="Helical" evidence="6">
    <location>
        <begin position="226"/>
        <end position="247"/>
    </location>
</feature>
<dbReference type="PANTHER" id="PTHR33048">
    <property type="entry name" value="PTH11-LIKE INTEGRAL MEMBRANE PROTEIN (AFU_ORTHOLOGUE AFUA_5G11245)"/>
    <property type="match status" value="1"/>
</dbReference>
<evidence type="ECO:0000256" key="3">
    <source>
        <dbReference type="ARBA" id="ARBA00022989"/>
    </source>
</evidence>
<dbReference type="InterPro" id="IPR049326">
    <property type="entry name" value="Rhodopsin_dom_fungi"/>
</dbReference>
<keyword evidence="9" id="KW-1185">Reference proteome</keyword>
<feature type="transmembrane region" description="Helical" evidence="6">
    <location>
        <begin position="195"/>
        <end position="214"/>
    </location>
</feature>
<keyword evidence="3 6" id="KW-1133">Transmembrane helix</keyword>
<evidence type="ECO:0000256" key="6">
    <source>
        <dbReference type="SAM" id="Phobius"/>
    </source>
</evidence>
<dbReference type="PANTHER" id="PTHR33048:SF131">
    <property type="entry name" value="INTEGRAL MEMBRANE PROTEIN"/>
    <property type="match status" value="1"/>
</dbReference>
<evidence type="ECO:0000259" key="7">
    <source>
        <dbReference type="Pfam" id="PF20684"/>
    </source>
</evidence>
<keyword evidence="2 6" id="KW-0812">Transmembrane</keyword>
<dbReference type="STRING" id="708187.A0A1Q8RM81"/>
<dbReference type="EMBL" id="MPGH01000173">
    <property type="protein sequence ID" value="OLN85422.1"/>
    <property type="molecule type" value="Genomic_DNA"/>
</dbReference>
<proteinExistence type="inferred from homology"/>
<evidence type="ECO:0000313" key="9">
    <source>
        <dbReference type="Proteomes" id="UP000186583"/>
    </source>
</evidence>
<evidence type="ECO:0000256" key="5">
    <source>
        <dbReference type="ARBA" id="ARBA00038359"/>
    </source>
</evidence>
<name>A0A1Q8RM81_9PEZI</name>
<feature type="transmembrane region" description="Helical" evidence="6">
    <location>
        <begin position="144"/>
        <end position="166"/>
    </location>
</feature>
<feature type="transmembrane region" description="Helical" evidence="6">
    <location>
        <begin position="63"/>
        <end position="83"/>
    </location>
</feature>
<evidence type="ECO:0000313" key="8">
    <source>
        <dbReference type="EMBL" id="OLN85422.1"/>
    </source>
</evidence>
<gene>
    <name evidence="8" type="ORF">CCHL11_07979</name>
</gene>
<evidence type="ECO:0000256" key="2">
    <source>
        <dbReference type="ARBA" id="ARBA00022692"/>
    </source>
</evidence>
<feature type="transmembrane region" description="Helical" evidence="6">
    <location>
        <begin position="116"/>
        <end position="137"/>
    </location>
</feature>
<feature type="transmembrane region" description="Helical" evidence="6">
    <location>
        <begin position="29"/>
        <end position="51"/>
    </location>
</feature>
<feature type="transmembrane region" description="Helical" evidence="6">
    <location>
        <begin position="259"/>
        <end position="283"/>
    </location>
</feature>
<dbReference type="OrthoDB" id="5278984at2759"/>
<reference evidence="8 9" key="1">
    <citation type="submission" date="2016-11" db="EMBL/GenBank/DDBJ databases">
        <title>Draft Genome Assembly of Colletotrichum chlorophyti a pathogen of herbaceous plants.</title>
        <authorList>
            <person name="Gan P."/>
            <person name="Narusaka M."/>
            <person name="Tsushima A."/>
            <person name="Narusaka Y."/>
            <person name="Takano Y."/>
            <person name="Shirasu K."/>
        </authorList>
    </citation>
    <scope>NUCLEOTIDE SEQUENCE [LARGE SCALE GENOMIC DNA]</scope>
    <source>
        <strain evidence="8 9">NTL11</strain>
    </source>
</reference>
<dbReference type="AlphaFoldDB" id="A0A1Q8RM81"/>
<feature type="domain" description="Rhodopsin" evidence="7">
    <location>
        <begin position="47"/>
        <end position="287"/>
    </location>
</feature>
<protein>
    <recommendedName>
        <fullName evidence="7">Rhodopsin domain-containing protein</fullName>
    </recommendedName>
</protein>
<dbReference type="Proteomes" id="UP000186583">
    <property type="component" value="Unassembled WGS sequence"/>
</dbReference>
<sequence>MAAEFANETAAEIPPSGFDVTDKSSLVTVVWAVNLTAFILVGLIVPVRVIVRCTVTRNFFSDDVLVIIAALFTFAICSLLPIATDLGLGQHFWNIDAERLSANTQSLLQLAFIANTLYSCAAGFTRLSAICSLLRVISHKSFQWVMFGVAAMTSAFAIASVLAVVFQCKPISAAWDSSVSGASCYPFLDYQRASTATGIAIDALLCIFPLPYFWAKKMPVAKRTTLVVLMAAGGLACAAVAIKFAFLQPLSQVDVTYNWTSWVLCSIAECTIGIVIISIPPIIPLTKKFAKRRKSKPPQLNIFTTRPRPRVIRPMATPWKDEPVEATTLPEFRSEFHWLRLEQRNHSRCWDVTNRSSKAEEVLGIAL</sequence>
<evidence type="ECO:0000256" key="1">
    <source>
        <dbReference type="ARBA" id="ARBA00004141"/>
    </source>
</evidence>
<comment type="similarity">
    <text evidence="5">Belongs to the SAT4 family.</text>
</comment>
<dbReference type="Pfam" id="PF20684">
    <property type="entry name" value="Fung_rhodopsin"/>
    <property type="match status" value="1"/>
</dbReference>
<keyword evidence="4 6" id="KW-0472">Membrane</keyword>
<dbReference type="GO" id="GO:0016020">
    <property type="term" value="C:membrane"/>
    <property type="evidence" value="ECO:0007669"/>
    <property type="project" value="UniProtKB-SubCell"/>
</dbReference>
<evidence type="ECO:0000256" key="4">
    <source>
        <dbReference type="ARBA" id="ARBA00023136"/>
    </source>
</evidence>
<comment type="caution">
    <text evidence="8">The sequence shown here is derived from an EMBL/GenBank/DDBJ whole genome shotgun (WGS) entry which is preliminary data.</text>
</comment>
<comment type="subcellular location">
    <subcellularLocation>
        <location evidence="1">Membrane</location>
        <topology evidence="1">Multi-pass membrane protein</topology>
    </subcellularLocation>
</comment>
<accession>A0A1Q8RM81</accession>
<dbReference type="InterPro" id="IPR052337">
    <property type="entry name" value="SAT4-like"/>
</dbReference>